<protein>
    <recommendedName>
        <fullName evidence="6 7">Pyrroline-5-carboxylate reductase</fullName>
        <shortName evidence="6">P5C reductase</shortName>
        <shortName evidence="6">P5CR</shortName>
        <ecNumber evidence="6 7">1.5.1.2</ecNumber>
    </recommendedName>
    <alternativeName>
        <fullName evidence="6">PCA reductase</fullName>
    </alternativeName>
</protein>
<evidence type="ECO:0000256" key="6">
    <source>
        <dbReference type="HAMAP-Rule" id="MF_01925"/>
    </source>
</evidence>
<dbReference type="FunFam" id="1.10.3730.10:FF:000001">
    <property type="entry name" value="Pyrroline-5-carboxylate reductase"/>
    <property type="match status" value="1"/>
</dbReference>
<dbReference type="GO" id="GO:0005737">
    <property type="term" value="C:cytoplasm"/>
    <property type="evidence" value="ECO:0007669"/>
    <property type="project" value="UniProtKB-SubCell"/>
</dbReference>
<dbReference type="Pfam" id="PF03807">
    <property type="entry name" value="F420_oxidored"/>
    <property type="match status" value="1"/>
</dbReference>
<keyword evidence="3 6" id="KW-0521">NADP</keyword>
<reference evidence="12" key="1">
    <citation type="journal article" date="2021" name="PeerJ">
        <title>Extensive microbial diversity within the chicken gut microbiome revealed by metagenomics and culture.</title>
        <authorList>
            <person name="Gilroy R."/>
            <person name="Ravi A."/>
            <person name="Getino M."/>
            <person name="Pursley I."/>
            <person name="Horton D.L."/>
            <person name="Alikhan N.F."/>
            <person name="Baker D."/>
            <person name="Gharbi K."/>
            <person name="Hall N."/>
            <person name="Watson M."/>
            <person name="Adriaenssens E.M."/>
            <person name="Foster-Nyarko E."/>
            <person name="Jarju S."/>
            <person name="Secka A."/>
            <person name="Antonio M."/>
            <person name="Oren A."/>
            <person name="Chaudhuri R.R."/>
            <person name="La Ragione R."/>
            <person name="Hildebrand F."/>
            <person name="Pallen M.J."/>
        </authorList>
    </citation>
    <scope>NUCLEOTIDE SEQUENCE</scope>
    <source>
        <strain evidence="12">CHK185-1770</strain>
    </source>
</reference>
<comment type="similarity">
    <text evidence="1 6 9">Belongs to the pyrroline-5-carboxylate reductase family.</text>
</comment>
<evidence type="ECO:0000313" key="12">
    <source>
        <dbReference type="EMBL" id="HJB97381.1"/>
    </source>
</evidence>
<dbReference type="AlphaFoldDB" id="A0A9D2SF37"/>
<evidence type="ECO:0000256" key="3">
    <source>
        <dbReference type="ARBA" id="ARBA00022857"/>
    </source>
</evidence>
<proteinExistence type="inferred from homology"/>
<organism evidence="12 13">
    <name type="scientific">Candidatus Acutalibacter pullicola</name>
    <dbReference type="NCBI Taxonomy" id="2838417"/>
    <lineage>
        <taxon>Bacteria</taxon>
        <taxon>Bacillati</taxon>
        <taxon>Bacillota</taxon>
        <taxon>Clostridia</taxon>
        <taxon>Eubacteriales</taxon>
        <taxon>Acutalibacteraceae</taxon>
        <taxon>Acutalibacter</taxon>
    </lineage>
</organism>
<keyword evidence="4 6" id="KW-0560">Oxidoreductase</keyword>
<comment type="pathway">
    <text evidence="6 9">Amino-acid biosynthesis; L-proline biosynthesis; L-proline from L-glutamate 5-semialdehyde: step 1/1.</text>
</comment>
<accession>A0A9D2SF37</accession>
<evidence type="ECO:0000256" key="4">
    <source>
        <dbReference type="ARBA" id="ARBA00023002"/>
    </source>
</evidence>
<dbReference type="InterPro" id="IPR028939">
    <property type="entry name" value="P5C_Rdtase_cat_N"/>
</dbReference>
<evidence type="ECO:0000256" key="1">
    <source>
        <dbReference type="ARBA" id="ARBA00005525"/>
    </source>
</evidence>
<comment type="catalytic activity">
    <reaction evidence="6 9">
        <text>L-proline + NADP(+) = (S)-1-pyrroline-5-carboxylate + NADPH + 2 H(+)</text>
        <dbReference type="Rhea" id="RHEA:14109"/>
        <dbReference type="ChEBI" id="CHEBI:15378"/>
        <dbReference type="ChEBI" id="CHEBI:17388"/>
        <dbReference type="ChEBI" id="CHEBI:57783"/>
        <dbReference type="ChEBI" id="CHEBI:58349"/>
        <dbReference type="ChEBI" id="CHEBI:60039"/>
        <dbReference type="EC" id="1.5.1.2"/>
    </reaction>
</comment>
<name>A0A9D2SF37_9FIRM</name>
<dbReference type="NCBIfam" id="TIGR00112">
    <property type="entry name" value="proC"/>
    <property type="match status" value="1"/>
</dbReference>
<dbReference type="PIRSF" id="PIRSF000193">
    <property type="entry name" value="Pyrrol-5-carb_rd"/>
    <property type="match status" value="1"/>
</dbReference>
<dbReference type="Proteomes" id="UP000826793">
    <property type="component" value="Unassembled WGS sequence"/>
</dbReference>
<comment type="subcellular location">
    <subcellularLocation>
        <location evidence="6">Cytoplasm</location>
    </subcellularLocation>
</comment>
<evidence type="ECO:0000256" key="5">
    <source>
        <dbReference type="ARBA" id="ARBA00058118"/>
    </source>
</evidence>
<dbReference type="HAMAP" id="MF_01925">
    <property type="entry name" value="P5C_reductase"/>
    <property type="match status" value="1"/>
</dbReference>
<comment type="caution">
    <text evidence="12">The sequence shown here is derived from an EMBL/GenBank/DDBJ whole genome shotgun (WGS) entry which is preliminary data.</text>
</comment>
<dbReference type="InterPro" id="IPR036291">
    <property type="entry name" value="NAD(P)-bd_dom_sf"/>
</dbReference>
<feature type="domain" description="Pyrroline-5-carboxylate reductase catalytic N-terminal" evidence="10">
    <location>
        <begin position="6"/>
        <end position="99"/>
    </location>
</feature>
<evidence type="ECO:0000256" key="2">
    <source>
        <dbReference type="ARBA" id="ARBA00022650"/>
    </source>
</evidence>
<dbReference type="InterPro" id="IPR029036">
    <property type="entry name" value="P5CR_dimer"/>
</dbReference>
<dbReference type="PANTHER" id="PTHR11645">
    <property type="entry name" value="PYRROLINE-5-CARBOXYLATE REDUCTASE"/>
    <property type="match status" value="1"/>
</dbReference>
<dbReference type="EC" id="1.5.1.2" evidence="6 7"/>
<feature type="binding site" evidence="8">
    <location>
        <begin position="9"/>
        <end position="14"/>
    </location>
    <ligand>
        <name>NADP(+)</name>
        <dbReference type="ChEBI" id="CHEBI:58349"/>
    </ligand>
</feature>
<dbReference type="InterPro" id="IPR053790">
    <property type="entry name" value="P5CR-like_CS"/>
</dbReference>
<comment type="catalytic activity">
    <reaction evidence="6">
        <text>L-proline + NAD(+) = (S)-1-pyrroline-5-carboxylate + NADH + 2 H(+)</text>
        <dbReference type="Rhea" id="RHEA:14105"/>
        <dbReference type="ChEBI" id="CHEBI:15378"/>
        <dbReference type="ChEBI" id="CHEBI:17388"/>
        <dbReference type="ChEBI" id="CHEBI:57540"/>
        <dbReference type="ChEBI" id="CHEBI:57945"/>
        <dbReference type="ChEBI" id="CHEBI:60039"/>
        <dbReference type="EC" id="1.5.1.2"/>
    </reaction>
</comment>
<feature type="binding site" evidence="8">
    <location>
        <begin position="71"/>
        <end position="74"/>
    </location>
    <ligand>
        <name>NADP(+)</name>
        <dbReference type="ChEBI" id="CHEBI:58349"/>
    </ligand>
</feature>
<gene>
    <name evidence="6 12" type="primary">proC</name>
    <name evidence="12" type="ORF">H9710_02245</name>
</gene>
<reference evidence="12" key="2">
    <citation type="submission" date="2021-04" db="EMBL/GenBank/DDBJ databases">
        <authorList>
            <person name="Gilroy R."/>
        </authorList>
    </citation>
    <scope>NUCLEOTIDE SEQUENCE</scope>
    <source>
        <strain evidence="12">CHK185-1770</strain>
    </source>
</reference>
<comment type="function">
    <text evidence="5 6">Catalyzes the reduction of 1-pyrroline-5-carboxylate (PCA) to L-proline.</text>
</comment>
<dbReference type="SUPFAM" id="SSF51735">
    <property type="entry name" value="NAD(P)-binding Rossmann-fold domains"/>
    <property type="match status" value="1"/>
</dbReference>
<dbReference type="InterPro" id="IPR008927">
    <property type="entry name" value="6-PGluconate_DH-like_C_sf"/>
</dbReference>
<evidence type="ECO:0000256" key="9">
    <source>
        <dbReference type="RuleBase" id="RU003903"/>
    </source>
</evidence>
<dbReference type="PROSITE" id="PS00521">
    <property type="entry name" value="P5CR"/>
    <property type="match status" value="1"/>
</dbReference>
<keyword evidence="6 9" id="KW-0028">Amino-acid biosynthesis</keyword>
<dbReference type="PANTHER" id="PTHR11645:SF62">
    <property type="entry name" value="PYRROLINE-5-CARBOXYLATE REDUCTASE"/>
    <property type="match status" value="1"/>
</dbReference>
<dbReference type="Gene3D" id="1.10.3730.10">
    <property type="entry name" value="ProC C-terminal domain-like"/>
    <property type="match status" value="1"/>
</dbReference>
<dbReference type="Gene3D" id="3.40.50.720">
    <property type="entry name" value="NAD(P)-binding Rossmann-like Domain"/>
    <property type="match status" value="1"/>
</dbReference>
<sequence>MAQCTLGFIGFGNMAQAMAKGFLQHGNGEGLQLCACAKRWEKLQQTTGALGVVPCQSAQEVVDRSQVVILAVKPHLIEEVLAPLGESLGGKILLCVAAGWPYARLEQALPAGVHHLSLMPNTPVSVGEGVVLLEEEHSLTPEELRQVQALLGCLGTVETVSTQQLSIAGTLAGCGPAYAAMFLEALGDAGVLHGLPRDLSYRLAAQMLAGTGKLQLETGEHPGRLKDAVCSPGGTTIVGVAELERRNFRGAVISAIDAVQHKGK</sequence>
<dbReference type="GO" id="GO:0055129">
    <property type="term" value="P:L-proline biosynthetic process"/>
    <property type="evidence" value="ECO:0007669"/>
    <property type="project" value="UniProtKB-UniRule"/>
</dbReference>
<keyword evidence="2 6" id="KW-0641">Proline biosynthesis</keyword>
<dbReference type="InterPro" id="IPR000304">
    <property type="entry name" value="Pyrroline-COOH_reductase"/>
</dbReference>
<keyword evidence="6" id="KW-0963">Cytoplasm</keyword>
<dbReference type="GO" id="GO:0004735">
    <property type="term" value="F:pyrroline-5-carboxylate reductase activity"/>
    <property type="evidence" value="ECO:0007669"/>
    <property type="project" value="UniProtKB-UniRule"/>
</dbReference>
<evidence type="ECO:0000313" key="13">
    <source>
        <dbReference type="Proteomes" id="UP000826793"/>
    </source>
</evidence>
<evidence type="ECO:0000259" key="11">
    <source>
        <dbReference type="Pfam" id="PF14748"/>
    </source>
</evidence>
<dbReference type="SUPFAM" id="SSF48179">
    <property type="entry name" value="6-phosphogluconate dehydrogenase C-terminal domain-like"/>
    <property type="match status" value="1"/>
</dbReference>
<dbReference type="EMBL" id="DWXG01000016">
    <property type="protein sequence ID" value="HJB97381.1"/>
    <property type="molecule type" value="Genomic_DNA"/>
</dbReference>
<evidence type="ECO:0000256" key="8">
    <source>
        <dbReference type="PIRSR" id="PIRSR000193-1"/>
    </source>
</evidence>
<feature type="domain" description="Pyrroline-5-carboxylate reductase dimerisation" evidence="11">
    <location>
        <begin position="163"/>
        <end position="262"/>
    </location>
</feature>
<dbReference type="Pfam" id="PF14748">
    <property type="entry name" value="P5CR_dimer"/>
    <property type="match status" value="1"/>
</dbReference>
<evidence type="ECO:0000259" key="10">
    <source>
        <dbReference type="Pfam" id="PF03807"/>
    </source>
</evidence>
<evidence type="ECO:0000256" key="7">
    <source>
        <dbReference type="NCBIfam" id="TIGR00112"/>
    </source>
</evidence>